<keyword evidence="2" id="KW-0472">Membrane</keyword>
<evidence type="ECO:0008006" key="5">
    <source>
        <dbReference type="Google" id="ProtNLM"/>
    </source>
</evidence>
<evidence type="ECO:0000313" key="4">
    <source>
        <dbReference type="Proteomes" id="UP000014568"/>
    </source>
</evidence>
<dbReference type="OrthoDB" id="9812349at2"/>
<dbReference type="PANTHER" id="PTHR34980">
    <property type="entry name" value="INNER MEMBRANE PROTEIN-RELATED-RELATED"/>
    <property type="match status" value="1"/>
</dbReference>
<accession>S3N6C6</accession>
<organism evidence="3 4">
    <name type="scientific">Acinetobacter rudis CIP 110305</name>
    <dbReference type="NCBI Taxonomy" id="421052"/>
    <lineage>
        <taxon>Bacteria</taxon>
        <taxon>Pseudomonadati</taxon>
        <taxon>Pseudomonadota</taxon>
        <taxon>Gammaproteobacteria</taxon>
        <taxon>Moraxellales</taxon>
        <taxon>Moraxellaceae</taxon>
        <taxon>Acinetobacter</taxon>
    </lineage>
</organism>
<sequence>MIQNTSHFSEPANKDFPYSAKGRFGRLSYLAWLFITSVLYSCALLIVMLLGIITYATYGATMTDIGDFLSTALGIITAVLFVVVIISAAVLSIIVSIRRIHDLNKSGWLCLLFLIPIVNIIFGIYMMLAPGTQGENNYGPPRITEQTEKLIGILYCVFLATTFMFYAGFMTFATAFSSQFAELQQHTLIEDSTQSDSTQYQINEEETEHAASQPTV</sequence>
<dbReference type="RefSeq" id="WP_016656279.1">
    <property type="nucleotide sequence ID" value="NZ_KE340353.1"/>
</dbReference>
<reference evidence="3 4" key="1">
    <citation type="submission" date="2013-06" db="EMBL/GenBank/DDBJ databases">
        <title>The Genome Sequence of Acinetobacter rudis CIP 110305.</title>
        <authorList>
            <consortium name="The Broad Institute Genome Sequencing Platform"/>
            <consortium name="The Broad Institute Genome Sequencing Center for Infectious Disease"/>
            <person name="Cerqueira G."/>
            <person name="Feldgarden M."/>
            <person name="Courvalin P."/>
            <person name="Perichon B."/>
            <person name="Grillot-Courvalin C."/>
            <person name="Clermont D."/>
            <person name="Rocha E."/>
            <person name="Yoon E.-J."/>
            <person name="Nemec A."/>
            <person name="Young S.K."/>
            <person name="Zeng Q."/>
            <person name="Gargeya S."/>
            <person name="Fitzgerald M."/>
            <person name="Abouelleil A."/>
            <person name="Alvarado L."/>
            <person name="Berlin A.M."/>
            <person name="Chapman S.B."/>
            <person name="Dewar J."/>
            <person name="Goldberg J."/>
            <person name="Griggs A."/>
            <person name="Gujja S."/>
            <person name="Hansen M."/>
            <person name="Howarth C."/>
            <person name="Imamovic A."/>
            <person name="Larimer J."/>
            <person name="McCowan C."/>
            <person name="Murphy C."/>
            <person name="Pearson M."/>
            <person name="Priest M."/>
            <person name="Roberts A."/>
            <person name="Saif S."/>
            <person name="Shea T."/>
            <person name="Sykes S."/>
            <person name="Wortman J."/>
            <person name="Nusbaum C."/>
            <person name="Birren B."/>
        </authorList>
    </citation>
    <scope>NUCLEOTIDE SEQUENCE [LARGE SCALE GENOMIC DNA]</scope>
    <source>
        <strain evidence="3 4">CIP 110305</strain>
    </source>
</reference>
<dbReference type="STRING" id="632955.GCA_000829675_02507"/>
<name>S3N6C6_9GAMM</name>
<dbReference type="eggNOG" id="COG3152">
    <property type="taxonomic scope" value="Bacteria"/>
</dbReference>
<feature type="transmembrane region" description="Helical" evidence="2">
    <location>
        <begin position="107"/>
        <end position="130"/>
    </location>
</feature>
<keyword evidence="2" id="KW-1133">Transmembrane helix</keyword>
<feature type="region of interest" description="Disordered" evidence="1">
    <location>
        <begin position="192"/>
        <end position="216"/>
    </location>
</feature>
<feature type="transmembrane region" description="Helical" evidence="2">
    <location>
        <begin position="68"/>
        <end position="95"/>
    </location>
</feature>
<dbReference type="PATRIC" id="fig|421052.3.peg.1829"/>
<dbReference type="Proteomes" id="UP000014568">
    <property type="component" value="Unassembled WGS sequence"/>
</dbReference>
<feature type="transmembrane region" description="Helical" evidence="2">
    <location>
        <begin position="29"/>
        <end position="56"/>
    </location>
</feature>
<protein>
    <recommendedName>
        <fullName evidence="5">DUF805 domain-containing protein</fullName>
    </recommendedName>
</protein>
<dbReference type="HOGENOM" id="CLU_095965_0_1_6"/>
<keyword evidence="2" id="KW-0812">Transmembrane</keyword>
<dbReference type="Pfam" id="PF05656">
    <property type="entry name" value="DUF805"/>
    <property type="match status" value="1"/>
</dbReference>
<dbReference type="AlphaFoldDB" id="S3N6C6"/>
<feature type="transmembrane region" description="Helical" evidence="2">
    <location>
        <begin position="150"/>
        <end position="176"/>
    </location>
</feature>
<proteinExistence type="predicted"/>
<comment type="caution">
    <text evidence="3">The sequence shown here is derived from an EMBL/GenBank/DDBJ whole genome shotgun (WGS) entry which is preliminary data.</text>
</comment>
<dbReference type="InterPro" id="IPR008523">
    <property type="entry name" value="DUF805"/>
</dbReference>
<dbReference type="GO" id="GO:0005886">
    <property type="term" value="C:plasma membrane"/>
    <property type="evidence" value="ECO:0007669"/>
    <property type="project" value="TreeGrafter"/>
</dbReference>
<dbReference type="EMBL" id="ATGI01000022">
    <property type="protein sequence ID" value="EPF73993.1"/>
    <property type="molecule type" value="Genomic_DNA"/>
</dbReference>
<gene>
    <name evidence="3" type="ORF">F945_01872</name>
</gene>
<feature type="compositionally biased region" description="Polar residues" evidence="1">
    <location>
        <begin position="192"/>
        <end position="202"/>
    </location>
</feature>
<evidence type="ECO:0000256" key="2">
    <source>
        <dbReference type="SAM" id="Phobius"/>
    </source>
</evidence>
<evidence type="ECO:0000256" key="1">
    <source>
        <dbReference type="SAM" id="MobiDB-lite"/>
    </source>
</evidence>
<dbReference type="PANTHER" id="PTHR34980:SF3">
    <property type="entry name" value="BLR8105 PROTEIN"/>
    <property type="match status" value="1"/>
</dbReference>
<keyword evidence="4" id="KW-1185">Reference proteome</keyword>
<evidence type="ECO:0000313" key="3">
    <source>
        <dbReference type="EMBL" id="EPF73993.1"/>
    </source>
</evidence>